<evidence type="ECO:0000256" key="1">
    <source>
        <dbReference type="SAM" id="MobiDB-lite"/>
    </source>
</evidence>
<evidence type="ECO:0000313" key="2">
    <source>
        <dbReference type="EMBL" id="RFU75473.1"/>
    </source>
</evidence>
<dbReference type="Proteomes" id="UP000266272">
    <property type="component" value="Unassembled WGS sequence"/>
</dbReference>
<dbReference type="EMBL" id="PXOA01000434">
    <property type="protein sequence ID" value="RFU75473.1"/>
    <property type="molecule type" value="Genomic_DNA"/>
</dbReference>
<gene>
    <name evidence="2" type="ORF">TARUN_6769</name>
</gene>
<keyword evidence="3" id="KW-1185">Reference proteome</keyword>
<proteinExistence type="predicted"/>
<comment type="caution">
    <text evidence="2">The sequence shown here is derived from an EMBL/GenBank/DDBJ whole genome shotgun (WGS) entry which is preliminary data.</text>
</comment>
<feature type="region of interest" description="Disordered" evidence="1">
    <location>
        <begin position="116"/>
        <end position="137"/>
    </location>
</feature>
<keyword evidence="2" id="KW-0067">ATP-binding</keyword>
<keyword evidence="2" id="KW-0378">Hydrolase</keyword>
<dbReference type="AlphaFoldDB" id="A0A395NI58"/>
<sequence>MGSIQHQALSRTPAPGLSKEKMDSRSSAAALEEAEVDPTMKTIYFTNVDNLFLEVDCAKGDALLVQRMFEYPLSGPHEQLHSWLYNRGIYDAIRDMGLGRGWRDLTASAFSKGGPYYSSGGGGGSGEGDSSGAPMPDRDYPGSFPTIVIEGGYSRSLAQLRQKARFWFDISNHDIKIVILAKLILAQNKIILERWEERQRDPRMGATTTRRGSEWVASCHQEITISKSSISPPAYEVTSGDLVLSFRQLFLRDPRAGEGDVVIPVTELQWYAAEVWAEVRNEIGLGQGGVTGR</sequence>
<evidence type="ECO:0000313" key="3">
    <source>
        <dbReference type="Proteomes" id="UP000266272"/>
    </source>
</evidence>
<protein>
    <submittedName>
        <fullName evidence="2">Dead deah box dna helicase</fullName>
    </submittedName>
</protein>
<feature type="compositionally biased region" description="Gly residues" evidence="1">
    <location>
        <begin position="119"/>
        <end position="129"/>
    </location>
</feature>
<feature type="compositionally biased region" description="Polar residues" evidence="1">
    <location>
        <begin position="1"/>
        <end position="10"/>
    </location>
</feature>
<dbReference type="OrthoDB" id="76567at2759"/>
<reference evidence="2 3" key="1">
    <citation type="journal article" date="2018" name="PLoS Pathog.">
        <title>Evolution of structural diversity of trichothecenes, a family of toxins produced by plant pathogenic and entomopathogenic fungi.</title>
        <authorList>
            <person name="Proctor R.H."/>
            <person name="McCormick S.P."/>
            <person name="Kim H.S."/>
            <person name="Cardoza R.E."/>
            <person name="Stanley A.M."/>
            <person name="Lindo L."/>
            <person name="Kelly A."/>
            <person name="Brown D.W."/>
            <person name="Lee T."/>
            <person name="Vaughan M.M."/>
            <person name="Alexander N.J."/>
            <person name="Busman M."/>
            <person name="Gutierrez S."/>
        </authorList>
    </citation>
    <scope>NUCLEOTIDE SEQUENCE [LARGE SCALE GENOMIC DNA]</scope>
    <source>
        <strain evidence="2 3">IBT 40837</strain>
    </source>
</reference>
<feature type="region of interest" description="Disordered" evidence="1">
    <location>
        <begin position="1"/>
        <end position="33"/>
    </location>
</feature>
<dbReference type="GO" id="GO:0004386">
    <property type="term" value="F:helicase activity"/>
    <property type="evidence" value="ECO:0007669"/>
    <property type="project" value="UniProtKB-KW"/>
</dbReference>
<accession>A0A395NI58</accession>
<keyword evidence="2" id="KW-0347">Helicase</keyword>
<keyword evidence="2" id="KW-0547">Nucleotide-binding</keyword>
<name>A0A395NI58_TRIAR</name>
<organism evidence="2 3">
    <name type="scientific">Trichoderma arundinaceum</name>
    <dbReference type="NCBI Taxonomy" id="490622"/>
    <lineage>
        <taxon>Eukaryota</taxon>
        <taxon>Fungi</taxon>
        <taxon>Dikarya</taxon>
        <taxon>Ascomycota</taxon>
        <taxon>Pezizomycotina</taxon>
        <taxon>Sordariomycetes</taxon>
        <taxon>Hypocreomycetidae</taxon>
        <taxon>Hypocreales</taxon>
        <taxon>Hypocreaceae</taxon>
        <taxon>Trichoderma</taxon>
    </lineage>
</organism>